<keyword evidence="8 10" id="KW-0233">DNA recombination</keyword>
<keyword evidence="9 10" id="KW-0131">Cell cycle</keyword>
<dbReference type="GO" id="GO:0006313">
    <property type="term" value="P:DNA transposition"/>
    <property type="evidence" value="ECO:0007669"/>
    <property type="project" value="UniProtKB-UniRule"/>
</dbReference>
<protein>
    <recommendedName>
        <fullName evidence="10">Tyrosine recombinase XerC</fullName>
    </recommendedName>
</protein>
<evidence type="ECO:0000256" key="9">
    <source>
        <dbReference type="ARBA" id="ARBA00023306"/>
    </source>
</evidence>
<dbReference type="GO" id="GO:0003677">
    <property type="term" value="F:DNA binding"/>
    <property type="evidence" value="ECO:0007669"/>
    <property type="project" value="UniProtKB-UniRule"/>
</dbReference>
<dbReference type="CDD" id="cd00798">
    <property type="entry name" value="INT_XerDC_C"/>
    <property type="match status" value="1"/>
</dbReference>
<dbReference type="Pfam" id="PF02899">
    <property type="entry name" value="Phage_int_SAM_1"/>
    <property type="match status" value="1"/>
</dbReference>
<dbReference type="Proteomes" id="UP000215086">
    <property type="component" value="Chromosome"/>
</dbReference>
<dbReference type="Gene3D" id="1.10.150.130">
    <property type="match status" value="1"/>
</dbReference>
<comment type="function">
    <text evidence="10">Site-specific tyrosine recombinase, which acts by catalyzing the cutting and rejoining of the recombining DNA molecules. The XerC-XerD complex is essential to convert dimers of the bacterial chromosome into monomers to permit their segregation at cell division. It also contributes to the segregational stability of plasmids.</text>
</comment>
<keyword evidence="14" id="KW-1185">Reference proteome</keyword>
<evidence type="ECO:0000256" key="8">
    <source>
        <dbReference type="ARBA" id="ARBA00023172"/>
    </source>
</evidence>
<evidence type="ECO:0000259" key="11">
    <source>
        <dbReference type="PROSITE" id="PS51898"/>
    </source>
</evidence>
<feature type="domain" description="Core-binding (CB)" evidence="12">
    <location>
        <begin position="1"/>
        <end position="60"/>
    </location>
</feature>
<sequence>MKAYARDIRRFTEWLGGRSIASLGIQDLSDYVGWLHERGLAPTSLARHLVSLRLFLRYLQLEGILQHNHAELLNSPQVWERVPSVLSPQQVEALLASPRPYDKCFLRNRAILEFLYATGCRVSEVAQLKLEDVHLNDRYCICRGKGNKQRVVPLGQRAIEAFEYYMARERPLLVKNVVPSPPWAFVSYRGKRLRRERIWELLKFYALRAGLPPDISPHTLRHSFATHLLAGGADLRVVQEMLGHASIATTQIYTHVDYTRLKAIHKRFHPRG</sequence>
<comment type="similarity">
    <text evidence="2">Belongs to the 'phage' integrase family. XerD subfamily.</text>
</comment>
<dbReference type="InterPro" id="IPR050090">
    <property type="entry name" value="Tyrosine_recombinase_XerCD"/>
</dbReference>
<dbReference type="Pfam" id="PF00589">
    <property type="entry name" value="Phage_integrase"/>
    <property type="match status" value="1"/>
</dbReference>
<feature type="active site" evidence="10">
    <location>
        <position position="145"/>
    </location>
</feature>
<dbReference type="NCBIfam" id="TIGR02225">
    <property type="entry name" value="recomb_XerD"/>
    <property type="match status" value="1"/>
</dbReference>
<dbReference type="InterPro" id="IPR044068">
    <property type="entry name" value="CB"/>
</dbReference>
<feature type="active site" evidence="10">
    <location>
        <position position="121"/>
    </location>
</feature>
<dbReference type="KEGG" id="ttf:THTE_3408"/>
<keyword evidence="5 10" id="KW-0159">Chromosome partition</keyword>
<dbReference type="GO" id="GO:0009037">
    <property type="term" value="F:tyrosine-based site-specific recombinase activity"/>
    <property type="evidence" value="ECO:0007669"/>
    <property type="project" value="UniProtKB-UniRule"/>
</dbReference>
<dbReference type="GO" id="GO:0051301">
    <property type="term" value="P:cell division"/>
    <property type="evidence" value="ECO:0007669"/>
    <property type="project" value="UniProtKB-KW"/>
</dbReference>
<dbReference type="Gene3D" id="1.10.443.10">
    <property type="entry name" value="Intergrase catalytic core"/>
    <property type="match status" value="1"/>
</dbReference>
<dbReference type="HAMAP" id="MF_01808">
    <property type="entry name" value="Recomb_XerC_XerD"/>
    <property type="match status" value="1"/>
</dbReference>
<dbReference type="InterPro" id="IPR013762">
    <property type="entry name" value="Integrase-like_cat_sf"/>
</dbReference>
<dbReference type="PANTHER" id="PTHR30349">
    <property type="entry name" value="PHAGE INTEGRASE-RELATED"/>
    <property type="match status" value="1"/>
</dbReference>
<evidence type="ECO:0000256" key="1">
    <source>
        <dbReference type="ARBA" id="ARBA00004496"/>
    </source>
</evidence>
<organism evidence="13 14">
    <name type="scientific">Thermogutta terrifontis</name>
    <dbReference type="NCBI Taxonomy" id="1331910"/>
    <lineage>
        <taxon>Bacteria</taxon>
        <taxon>Pseudomonadati</taxon>
        <taxon>Planctomycetota</taxon>
        <taxon>Planctomycetia</taxon>
        <taxon>Pirellulales</taxon>
        <taxon>Thermoguttaceae</taxon>
        <taxon>Thermogutta</taxon>
    </lineage>
</organism>
<keyword evidence="6 10" id="KW-0229">DNA integration</keyword>
<dbReference type="InterPro" id="IPR023009">
    <property type="entry name" value="Tyrosine_recombinase_XerC/XerD"/>
</dbReference>
<feature type="active site" evidence="10">
    <location>
        <position position="221"/>
    </location>
</feature>
<dbReference type="PANTHER" id="PTHR30349:SF81">
    <property type="entry name" value="TYROSINE RECOMBINASE XERC"/>
    <property type="match status" value="1"/>
</dbReference>
<dbReference type="InterPro" id="IPR011932">
    <property type="entry name" value="Recomb_XerD"/>
</dbReference>
<keyword evidence="3 10" id="KW-0963">Cytoplasm</keyword>
<gene>
    <name evidence="10" type="primary">xerC</name>
    <name evidence="13" type="ORF">THTE_3408</name>
</gene>
<evidence type="ECO:0000313" key="14">
    <source>
        <dbReference type="Proteomes" id="UP000215086"/>
    </source>
</evidence>
<evidence type="ECO:0000256" key="4">
    <source>
        <dbReference type="ARBA" id="ARBA00022618"/>
    </source>
</evidence>
<keyword evidence="4 10" id="KW-0132">Cell division</keyword>
<evidence type="ECO:0000256" key="2">
    <source>
        <dbReference type="ARBA" id="ARBA00010450"/>
    </source>
</evidence>
<evidence type="ECO:0000256" key="7">
    <source>
        <dbReference type="ARBA" id="ARBA00023125"/>
    </source>
</evidence>
<evidence type="ECO:0000313" key="13">
    <source>
        <dbReference type="EMBL" id="ASV76010.1"/>
    </source>
</evidence>
<dbReference type="PROSITE" id="PS51898">
    <property type="entry name" value="TYR_RECOMBINASE"/>
    <property type="match status" value="1"/>
</dbReference>
<dbReference type="InterPro" id="IPR010998">
    <property type="entry name" value="Integrase_recombinase_N"/>
</dbReference>
<dbReference type="GO" id="GO:0005737">
    <property type="term" value="C:cytoplasm"/>
    <property type="evidence" value="ECO:0007669"/>
    <property type="project" value="UniProtKB-SubCell"/>
</dbReference>
<dbReference type="EMBL" id="CP018477">
    <property type="protein sequence ID" value="ASV76010.1"/>
    <property type="molecule type" value="Genomic_DNA"/>
</dbReference>
<comment type="subunit">
    <text evidence="10">Forms a cyclic heterotetrameric complex composed of two molecules of XerC and two molecules of XerD.</text>
</comment>
<feature type="active site" description="O-(3'-phospho-DNA)-tyrosine intermediate" evidence="10">
    <location>
        <position position="253"/>
    </location>
</feature>
<dbReference type="InterPro" id="IPR011010">
    <property type="entry name" value="DNA_brk_join_enz"/>
</dbReference>
<feature type="active site" evidence="10">
    <location>
        <position position="218"/>
    </location>
</feature>
<feature type="active site" evidence="10">
    <location>
        <position position="244"/>
    </location>
</feature>
<evidence type="ECO:0000259" key="12">
    <source>
        <dbReference type="PROSITE" id="PS51900"/>
    </source>
</evidence>
<dbReference type="AlphaFoldDB" id="A0A286RJ65"/>
<dbReference type="NCBIfam" id="NF001399">
    <property type="entry name" value="PRK00283.1"/>
    <property type="match status" value="1"/>
</dbReference>
<dbReference type="GO" id="GO:0007059">
    <property type="term" value="P:chromosome segregation"/>
    <property type="evidence" value="ECO:0007669"/>
    <property type="project" value="UniProtKB-UniRule"/>
</dbReference>
<proteinExistence type="inferred from homology"/>
<evidence type="ECO:0000256" key="6">
    <source>
        <dbReference type="ARBA" id="ARBA00022908"/>
    </source>
</evidence>
<evidence type="ECO:0000256" key="3">
    <source>
        <dbReference type="ARBA" id="ARBA00022490"/>
    </source>
</evidence>
<name>A0A286RJ65_9BACT</name>
<feature type="domain" description="Tyr recombinase" evidence="11">
    <location>
        <begin position="81"/>
        <end position="266"/>
    </location>
</feature>
<accession>A0A286RJ65</accession>
<dbReference type="InterPro" id="IPR002104">
    <property type="entry name" value="Integrase_catalytic"/>
</dbReference>
<evidence type="ECO:0000256" key="5">
    <source>
        <dbReference type="ARBA" id="ARBA00022829"/>
    </source>
</evidence>
<comment type="subcellular location">
    <subcellularLocation>
        <location evidence="1 10">Cytoplasm</location>
    </subcellularLocation>
</comment>
<reference evidence="13 14" key="1">
    <citation type="journal article" name="Front. Microbiol.">
        <title>Sugar Metabolism of the First Thermophilic Planctomycete Thermogutta terrifontis: Comparative Genomic and Transcriptomic Approaches.</title>
        <authorList>
            <person name="Elcheninov A.G."/>
            <person name="Menzel P."/>
            <person name="Gudbergsdottir S.R."/>
            <person name="Slesarev A.I."/>
            <person name="Kadnikov V.V."/>
            <person name="Krogh A."/>
            <person name="Bonch-Osmolovskaya E.A."/>
            <person name="Peng X."/>
            <person name="Kublanov I.V."/>
        </authorList>
    </citation>
    <scope>NUCLEOTIDE SEQUENCE [LARGE SCALE GENOMIC DNA]</scope>
    <source>
        <strain evidence="13 14">R1</strain>
    </source>
</reference>
<comment type="similarity">
    <text evidence="10">Belongs to the 'phage' integrase family. XerC subfamily.</text>
</comment>
<keyword evidence="7 10" id="KW-0238">DNA-binding</keyword>
<dbReference type="SUPFAM" id="SSF56349">
    <property type="entry name" value="DNA breaking-rejoining enzymes"/>
    <property type="match status" value="1"/>
</dbReference>
<evidence type="ECO:0000256" key="10">
    <source>
        <dbReference type="HAMAP-Rule" id="MF_01808"/>
    </source>
</evidence>
<dbReference type="InterPro" id="IPR004107">
    <property type="entry name" value="Integrase_SAM-like_N"/>
</dbReference>
<dbReference type="PROSITE" id="PS51900">
    <property type="entry name" value="CB"/>
    <property type="match status" value="1"/>
</dbReference>